<evidence type="ECO:0000313" key="2">
    <source>
        <dbReference type="Proteomes" id="UP000186015"/>
    </source>
</evidence>
<proteinExistence type="predicted"/>
<dbReference type="EMBL" id="FOAT01000002">
    <property type="protein sequence ID" value="SEK35075.1"/>
    <property type="molecule type" value="Genomic_DNA"/>
</dbReference>
<organism evidence="1 2">
    <name type="scientific">Ruminococcus albus</name>
    <dbReference type="NCBI Taxonomy" id="1264"/>
    <lineage>
        <taxon>Bacteria</taxon>
        <taxon>Bacillati</taxon>
        <taxon>Bacillota</taxon>
        <taxon>Clostridia</taxon>
        <taxon>Eubacteriales</taxon>
        <taxon>Oscillospiraceae</taxon>
        <taxon>Ruminococcus</taxon>
    </lineage>
</organism>
<protein>
    <submittedName>
        <fullName evidence="1">Chromosome partitioning protein</fullName>
    </submittedName>
</protein>
<dbReference type="RefSeq" id="WP_074829072.1">
    <property type="nucleotide sequence ID" value="NZ_FOAT01000002.1"/>
</dbReference>
<dbReference type="AlphaFoldDB" id="A0A1H7GGZ9"/>
<gene>
    <name evidence="1" type="ORF">SAMN05216469_10228</name>
</gene>
<accession>A0A1H7GGZ9</accession>
<name>A0A1H7GGZ9_RUMAL</name>
<reference evidence="1 2" key="1">
    <citation type="submission" date="2016-10" db="EMBL/GenBank/DDBJ databases">
        <authorList>
            <person name="de Groot N.N."/>
        </authorList>
    </citation>
    <scope>NUCLEOTIDE SEQUENCE [LARGE SCALE GENOMIC DNA]</scope>
    <source>
        <strain evidence="1 2">KH2T6</strain>
    </source>
</reference>
<dbReference type="Proteomes" id="UP000186015">
    <property type="component" value="Unassembled WGS sequence"/>
</dbReference>
<dbReference type="InterPro" id="IPR027417">
    <property type="entry name" value="P-loop_NTPase"/>
</dbReference>
<sequence>MAREIGGEVWTSLLRNVVLFVTSGFGQPAIYYDKKAKGSKAYEELAKEILKREKKRRDK</sequence>
<dbReference type="Gene3D" id="3.40.50.300">
    <property type="entry name" value="P-loop containing nucleotide triphosphate hydrolases"/>
    <property type="match status" value="1"/>
</dbReference>
<evidence type="ECO:0000313" key="1">
    <source>
        <dbReference type="EMBL" id="SEK35075.1"/>
    </source>
</evidence>